<protein>
    <recommendedName>
        <fullName evidence="3">Cupin 2 conserved barrel domain-containing protein</fullName>
    </recommendedName>
</protein>
<dbReference type="Gene3D" id="2.60.120.10">
    <property type="entry name" value="Jelly Rolls"/>
    <property type="match status" value="1"/>
</dbReference>
<dbReference type="InterPro" id="IPR011051">
    <property type="entry name" value="RmlC_Cupin_sf"/>
</dbReference>
<evidence type="ECO:0008006" key="3">
    <source>
        <dbReference type="Google" id="ProtNLM"/>
    </source>
</evidence>
<dbReference type="OrthoDB" id="291085at2"/>
<evidence type="ECO:0000313" key="2">
    <source>
        <dbReference type="Proteomes" id="UP000244924"/>
    </source>
</evidence>
<dbReference type="InterPro" id="IPR014710">
    <property type="entry name" value="RmlC-like_jellyroll"/>
</dbReference>
<dbReference type="AlphaFoldDB" id="A0A2R8B7A1"/>
<keyword evidence="2" id="KW-1185">Reference proteome</keyword>
<dbReference type="Proteomes" id="UP000244924">
    <property type="component" value="Unassembled WGS sequence"/>
</dbReference>
<organism evidence="1 2">
    <name type="scientific">Albidovulum aquaemixtae</name>
    <dbReference type="NCBI Taxonomy" id="1542388"/>
    <lineage>
        <taxon>Bacteria</taxon>
        <taxon>Pseudomonadati</taxon>
        <taxon>Pseudomonadota</taxon>
        <taxon>Alphaproteobacteria</taxon>
        <taxon>Rhodobacterales</taxon>
        <taxon>Paracoccaceae</taxon>
        <taxon>Albidovulum</taxon>
    </lineage>
</organism>
<dbReference type="EMBL" id="OMOQ01000001">
    <property type="protein sequence ID" value="SPH18507.1"/>
    <property type="molecule type" value="Genomic_DNA"/>
</dbReference>
<reference evidence="1 2" key="1">
    <citation type="submission" date="2018-03" db="EMBL/GenBank/DDBJ databases">
        <authorList>
            <person name="Keele B.F."/>
        </authorList>
    </citation>
    <scope>NUCLEOTIDE SEQUENCE [LARGE SCALE GENOMIC DNA]</scope>
    <source>
        <strain evidence="1 2">CECT 8626</strain>
    </source>
</reference>
<dbReference type="RefSeq" id="WP_108852824.1">
    <property type="nucleotide sequence ID" value="NZ_OMOQ01000001.1"/>
</dbReference>
<sequence>MMLRFPSGYRSPMHTHSSNYHAVIVEGHSMHRLEGEDEATSEVHGPESYWMQPADQIHDEATPGDGPVTIFVHFEGRSTSCQSSDATRI</sequence>
<proteinExistence type="predicted"/>
<name>A0A2R8B7A1_9RHOB</name>
<gene>
    <name evidence="1" type="ORF">DEA8626_02046</name>
</gene>
<accession>A0A2R8B7A1</accession>
<dbReference type="SUPFAM" id="SSF51182">
    <property type="entry name" value="RmlC-like cupins"/>
    <property type="match status" value="1"/>
</dbReference>
<evidence type="ECO:0000313" key="1">
    <source>
        <dbReference type="EMBL" id="SPH18507.1"/>
    </source>
</evidence>